<sequence>MNTIPAVQHTSGCEQIIMEVEKAFLGNGETVRRVLMALLAGGHVLLEDIPGVGKTTLATAFSKVLDLHCNRIQFTPDIMPSDITGFTMLRQDSHTLEYKPGAAMCNLLLADEINRASARSQSALLEAMEENAVTVDGITHPLPQPFMVIATQNPFGSSGTQLLPDSQTDRFMMCLSIGYPEEQEELELLRRKHGNYEMEPIARVTDAAGLANMRRDVSGIYIHRNIYAYLIRLVRATRTHEMIARGASPRCSVALAALAQASAYISGRDFVIPEDIQDVFIECTAHRLVLSPRAKQQKKPAKNILMEILRSIKAPVLRER</sequence>
<dbReference type="Pfam" id="PF17863">
    <property type="entry name" value="AAA_lid_2"/>
    <property type="match status" value="1"/>
</dbReference>
<feature type="domain" description="ATPase AAA-3" evidence="1">
    <location>
        <begin position="43"/>
        <end position="173"/>
    </location>
</feature>
<gene>
    <name evidence="3" type="ORF">H8S18_05160</name>
</gene>
<comment type="caution">
    <text evidence="3">The sequence shown here is derived from an EMBL/GenBank/DDBJ whole genome shotgun (WGS) entry which is preliminary data.</text>
</comment>
<dbReference type="Gene3D" id="3.40.50.300">
    <property type="entry name" value="P-loop containing nucleotide triphosphate hydrolases"/>
    <property type="match status" value="1"/>
</dbReference>
<evidence type="ECO:0000313" key="3">
    <source>
        <dbReference type="EMBL" id="MBC5647715.1"/>
    </source>
</evidence>
<dbReference type="SUPFAM" id="SSF52540">
    <property type="entry name" value="P-loop containing nucleoside triphosphate hydrolases"/>
    <property type="match status" value="1"/>
</dbReference>
<evidence type="ECO:0000259" key="1">
    <source>
        <dbReference type="Pfam" id="PF07726"/>
    </source>
</evidence>
<proteinExistence type="predicted"/>
<dbReference type="InterPro" id="IPR011703">
    <property type="entry name" value="ATPase_AAA-3"/>
</dbReference>
<reference evidence="3 4" key="1">
    <citation type="submission" date="2020-08" db="EMBL/GenBank/DDBJ databases">
        <title>Genome public.</title>
        <authorList>
            <person name="Liu C."/>
            <person name="Sun Q."/>
        </authorList>
    </citation>
    <scope>NUCLEOTIDE SEQUENCE [LARGE SCALE GENOMIC DNA]</scope>
    <source>
        <strain evidence="3 4">NSJ-35</strain>
    </source>
</reference>
<dbReference type="InterPro" id="IPR027417">
    <property type="entry name" value="P-loop_NTPase"/>
</dbReference>
<accession>A0ABR7ED56</accession>
<dbReference type="InterPro" id="IPR050764">
    <property type="entry name" value="CbbQ/NirQ/NorQ/GpvN"/>
</dbReference>
<dbReference type="Pfam" id="PF07726">
    <property type="entry name" value="AAA_3"/>
    <property type="match status" value="1"/>
</dbReference>
<dbReference type="PANTHER" id="PTHR42759">
    <property type="entry name" value="MOXR FAMILY PROTEIN"/>
    <property type="match status" value="1"/>
</dbReference>
<protein>
    <submittedName>
        <fullName evidence="3">MoxR family ATPase</fullName>
    </submittedName>
</protein>
<name>A0ABR7ED56_9FIRM</name>
<dbReference type="RefSeq" id="WP_186857233.1">
    <property type="nucleotide sequence ID" value="NZ_JACOON010000002.1"/>
</dbReference>
<evidence type="ECO:0000313" key="4">
    <source>
        <dbReference type="Proteomes" id="UP000606889"/>
    </source>
</evidence>
<dbReference type="PANTHER" id="PTHR42759:SF5">
    <property type="entry name" value="METHANOL DEHYDROGENASE REGULATOR"/>
    <property type="match status" value="1"/>
</dbReference>
<keyword evidence="4" id="KW-1185">Reference proteome</keyword>
<dbReference type="Gene3D" id="1.10.8.80">
    <property type="entry name" value="Magnesium chelatase subunit I, C-Terminal domain"/>
    <property type="match status" value="1"/>
</dbReference>
<dbReference type="Proteomes" id="UP000606889">
    <property type="component" value="Unassembled WGS sequence"/>
</dbReference>
<feature type="domain" description="ChlI/MoxR AAA lid" evidence="2">
    <location>
        <begin position="235"/>
        <end position="305"/>
    </location>
</feature>
<dbReference type="InterPro" id="IPR041628">
    <property type="entry name" value="ChlI/MoxR_AAA_lid"/>
</dbReference>
<evidence type="ECO:0000259" key="2">
    <source>
        <dbReference type="Pfam" id="PF17863"/>
    </source>
</evidence>
<dbReference type="EMBL" id="JACOON010000002">
    <property type="protein sequence ID" value="MBC5647715.1"/>
    <property type="molecule type" value="Genomic_DNA"/>
</dbReference>
<organism evidence="3 4">
    <name type="scientific">Christensenella tenuis</name>
    <dbReference type="NCBI Taxonomy" id="2763033"/>
    <lineage>
        <taxon>Bacteria</taxon>
        <taxon>Bacillati</taxon>
        <taxon>Bacillota</taxon>
        <taxon>Clostridia</taxon>
        <taxon>Christensenellales</taxon>
        <taxon>Christensenellaceae</taxon>
        <taxon>Christensenella</taxon>
    </lineage>
</organism>
<dbReference type="PIRSF" id="PIRSF002849">
    <property type="entry name" value="AAA_ATPase_chaperone_MoxR_prd"/>
    <property type="match status" value="1"/>
</dbReference>